<name>A0A7K1FI12_9ACTN</name>
<dbReference type="Proteomes" id="UP000460221">
    <property type="component" value="Unassembled WGS sequence"/>
</dbReference>
<organism evidence="3 4">
    <name type="scientific">Nakamurella alba</name>
    <dbReference type="NCBI Taxonomy" id="2665158"/>
    <lineage>
        <taxon>Bacteria</taxon>
        <taxon>Bacillati</taxon>
        <taxon>Actinomycetota</taxon>
        <taxon>Actinomycetes</taxon>
        <taxon>Nakamurellales</taxon>
        <taxon>Nakamurellaceae</taxon>
        <taxon>Nakamurella</taxon>
    </lineage>
</organism>
<dbReference type="Gene3D" id="3.90.1640.10">
    <property type="entry name" value="inorganic pyrophosphatase (n-terminal core)"/>
    <property type="match status" value="1"/>
</dbReference>
<dbReference type="Pfam" id="PF01368">
    <property type="entry name" value="DHH"/>
    <property type="match status" value="1"/>
</dbReference>
<reference evidence="3 4" key="1">
    <citation type="submission" date="2019-11" db="EMBL/GenBank/DDBJ databases">
        <authorList>
            <person name="Jiang L.-Q."/>
        </authorList>
    </citation>
    <scope>NUCLEOTIDE SEQUENCE [LARGE SCALE GENOMIC DNA]</scope>
    <source>
        <strain evidence="3 4">YIM 132087</strain>
    </source>
</reference>
<dbReference type="EMBL" id="WLYK01000001">
    <property type="protein sequence ID" value="MTD13720.1"/>
    <property type="molecule type" value="Genomic_DNA"/>
</dbReference>
<sequence>MRTSARARPAGAPSRFDDADLSAAAALLEDASSVVILAHVNPDADALGSALALGLALSRNGCTVQVAFAEPAEIPESLAGLAGAELVVPADDVDPTPGLLVTVDVNSRARLGRLGALVDTTPRTLVVDHHASNTRFGSDHVVDVTAESTTVLIAALLDRMGLPIDTDIAENLYAGLATDTVGFRHSTGAGHRLAGRLLDVGVSPDELMRPITDTHPEGWLGMLAAVLGRAEVVTASTGTRVVWTWITTEDAAGLRSEELDSVIDIVRTTKGTQVAAVFKQAGPAHWQVSLRSLPGTDVSAVATVLGGGGHVRAAGYSCDGTIGQARERLLAALSG</sequence>
<evidence type="ECO:0000313" key="4">
    <source>
        <dbReference type="Proteomes" id="UP000460221"/>
    </source>
</evidence>
<gene>
    <name evidence="3" type="ORF">GIS00_07160</name>
</gene>
<accession>A0A7K1FI12</accession>
<feature type="domain" description="DHHA1" evidence="2">
    <location>
        <begin position="252"/>
        <end position="333"/>
    </location>
</feature>
<dbReference type="InterPro" id="IPR038763">
    <property type="entry name" value="DHH_sf"/>
</dbReference>
<dbReference type="InterPro" id="IPR051319">
    <property type="entry name" value="Oligoribo/pAp-PDE_c-di-AMP_PDE"/>
</dbReference>
<dbReference type="GO" id="GO:0003676">
    <property type="term" value="F:nucleic acid binding"/>
    <property type="evidence" value="ECO:0007669"/>
    <property type="project" value="InterPro"/>
</dbReference>
<proteinExistence type="predicted"/>
<dbReference type="PANTHER" id="PTHR47618">
    <property type="entry name" value="BIFUNCTIONAL OLIGORIBONUCLEASE AND PAP PHOSPHATASE NRNA"/>
    <property type="match status" value="1"/>
</dbReference>
<evidence type="ECO:0000259" key="1">
    <source>
        <dbReference type="Pfam" id="PF01368"/>
    </source>
</evidence>
<comment type="caution">
    <text evidence="3">The sequence shown here is derived from an EMBL/GenBank/DDBJ whole genome shotgun (WGS) entry which is preliminary data.</text>
</comment>
<dbReference type="Pfam" id="PF02272">
    <property type="entry name" value="DHHA1"/>
    <property type="match status" value="1"/>
</dbReference>
<feature type="domain" description="DDH" evidence="1">
    <location>
        <begin position="34"/>
        <end position="175"/>
    </location>
</feature>
<dbReference type="PANTHER" id="PTHR47618:SF1">
    <property type="entry name" value="BIFUNCTIONAL OLIGORIBONUCLEASE AND PAP PHOSPHATASE NRNA"/>
    <property type="match status" value="1"/>
</dbReference>
<protein>
    <submittedName>
        <fullName evidence="3">Bifunctional oligoribonuclease/PAP phosphatase NrnA</fullName>
    </submittedName>
</protein>
<evidence type="ECO:0000259" key="2">
    <source>
        <dbReference type="Pfam" id="PF02272"/>
    </source>
</evidence>
<dbReference type="RefSeq" id="WP_154767512.1">
    <property type="nucleotide sequence ID" value="NZ_WLYK01000001.1"/>
</dbReference>
<dbReference type="AlphaFoldDB" id="A0A7K1FI12"/>
<evidence type="ECO:0000313" key="3">
    <source>
        <dbReference type="EMBL" id="MTD13720.1"/>
    </source>
</evidence>
<dbReference type="InterPro" id="IPR003156">
    <property type="entry name" value="DHHA1_dom"/>
</dbReference>
<dbReference type="Gene3D" id="3.10.310.30">
    <property type="match status" value="1"/>
</dbReference>
<dbReference type="SUPFAM" id="SSF64182">
    <property type="entry name" value="DHH phosphoesterases"/>
    <property type="match status" value="1"/>
</dbReference>
<dbReference type="InterPro" id="IPR001667">
    <property type="entry name" value="DDH_dom"/>
</dbReference>
<keyword evidence="4" id="KW-1185">Reference proteome</keyword>